<evidence type="ECO:0000259" key="2">
    <source>
        <dbReference type="Pfam" id="PF10592"/>
    </source>
</evidence>
<dbReference type="Pfam" id="PF10592">
    <property type="entry name" value="AIPR"/>
    <property type="match status" value="1"/>
</dbReference>
<keyword evidence="5" id="KW-1185">Reference proteome</keyword>
<proteinExistence type="predicted"/>
<dbReference type="Proteomes" id="UP000306888">
    <property type="component" value="Unassembled WGS sequence"/>
</dbReference>
<evidence type="ECO:0000313" key="4">
    <source>
        <dbReference type="EMBL" id="TGY41127.1"/>
    </source>
</evidence>
<accession>A0A4S2DGE4</accession>
<dbReference type="Pfam" id="PF22879">
    <property type="entry name" value="AIPR_N"/>
    <property type="match status" value="1"/>
</dbReference>
<evidence type="ECO:0000259" key="3">
    <source>
        <dbReference type="Pfam" id="PF22879"/>
    </source>
</evidence>
<evidence type="ECO:0008006" key="6">
    <source>
        <dbReference type="Google" id="ProtNLM"/>
    </source>
</evidence>
<name>A0A4S2DGE4_9CLOT</name>
<gene>
    <name evidence="4" type="ORF">E5347_13225</name>
</gene>
<dbReference type="InterPro" id="IPR018891">
    <property type="entry name" value="AIPR_C"/>
</dbReference>
<sequence length="693" mass="80380">MNINEYKEAVLGDIRVEADVNISDPTSEFIKYATGLLETAEEFEDFIETYFEATGNRNRKMQIDGFTYDEADESCILAITDFTNSDDLIPINNGEIEKLYGRLETYVIHALNGFIRTRCEESSEGYGFARTIEERIDRITKFKFYILTDKVLSNRVKTIKTNPIEGKDVEVNVWDLTRFYNLVKSKMQKEAIEINICDYMDHGLPSILAVDCKEEKYKSYLTAVPGNVLADLYIEYGSRLLEGNVRSFLSIRGKVNKQIRSTILNKPEMFFAYNNGIAATATAVEYEIGENGLVITKLKDLQIINGGQTTASIANAVIQDKKDVSNIMVPMKLSIVDTEKAEEIIPVISRCANSQNKVDEADFFSNHPYHIRMEQYSRKIFAPAVDGNQYQTIWFYERARGQHTQEQIKLTLAERKKYLLKNPKNQVIKKVDLAKYMNTYDGHPDIVSKGAQYSMREFASRIDKEWNKSDAFFNEYYYKKTVSVGIIFKETEKLVSNLGWYKEIKAYRANIVTYSLAIIFNYIRNNTPTMTFDFKRIWNNQKIYKELEEQLEILTKEVFDFITRKDKLTMNVTEWCKKELCWTRAKAEKWTITSSFLRTLIPKEEEKTEIKEETKNRKIENEINVEMEVYKLGAKYWGNILTWGMKRNIISPMEQSILKIAANMELSGKFPSVKQCLTLLKVKDKVHDEGYSA</sequence>
<dbReference type="InterPro" id="IPR055101">
    <property type="entry name" value="AIPR_N"/>
</dbReference>
<protein>
    <recommendedName>
        <fullName evidence="6">AIPR protein</fullName>
    </recommendedName>
</protein>
<comment type="caution">
    <text evidence="4">The sequence shown here is derived from an EMBL/GenBank/DDBJ whole genome shotgun (WGS) entry which is preliminary data.</text>
</comment>
<reference evidence="4 5" key="1">
    <citation type="submission" date="2019-04" db="EMBL/GenBank/DDBJ databases">
        <title>Microbes associate with the intestines of laboratory mice.</title>
        <authorList>
            <person name="Navarre W."/>
            <person name="Wong E."/>
            <person name="Huang K."/>
            <person name="Tropini C."/>
            <person name="Ng K."/>
            <person name="Yu B."/>
        </authorList>
    </citation>
    <scope>NUCLEOTIDE SEQUENCE [LARGE SCALE GENOMIC DNA]</scope>
    <source>
        <strain evidence="4 5">NM50_B9-20</strain>
    </source>
</reference>
<dbReference type="AlphaFoldDB" id="A0A4S2DGE4"/>
<dbReference type="OrthoDB" id="9806213at2"/>
<keyword evidence="1" id="KW-0175">Coiled coil</keyword>
<evidence type="ECO:0000313" key="5">
    <source>
        <dbReference type="Proteomes" id="UP000306888"/>
    </source>
</evidence>
<organism evidence="4 5">
    <name type="scientific">Clostridium sartagoforme</name>
    <dbReference type="NCBI Taxonomy" id="84031"/>
    <lineage>
        <taxon>Bacteria</taxon>
        <taxon>Bacillati</taxon>
        <taxon>Bacillota</taxon>
        <taxon>Clostridia</taxon>
        <taxon>Eubacteriales</taxon>
        <taxon>Clostridiaceae</taxon>
        <taxon>Clostridium</taxon>
    </lineage>
</organism>
<evidence type="ECO:0000256" key="1">
    <source>
        <dbReference type="SAM" id="Coils"/>
    </source>
</evidence>
<dbReference type="EMBL" id="SRYR01000009">
    <property type="protein sequence ID" value="TGY41127.1"/>
    <property type="molecule type" value="Genomic_DNA"/>
</dbReference>
<feature type="domain" description="Abortive phage infection protein C-terminal" evidence="2">
    <location>
        <begin position="241"/>
        <end position="564"/>
    </location>
</feature>
<feature type="coiled-coil region" evidence="1">
    <location>
        <begin position="537"/>
        <end position="564"/>
    </location>
</feature>
<dbReference type="RefSeq" id="WP_136007703.1">
    <property type="nucleotide sequence ID" value="NZ_SRYR01000009.1"/>
</dbReference>
<feature type="domain" description="Abortive infection phage resistance protein N-terminal" evidence="3">
    <location>
        <begin position="29"/>
        <end position="181"/>
    </location>
</feature>